<accession>A0A1I6DSI4</accession>
<dbReference type="InterPro" id="IPR050499">
    <property type="entry name" value="PEP-utilizing_PTS_enzyme"/>
</dbReference>
<keyword evidence="3" id="KW-1185">Reference proteome</keyword>
<dbReference type="STRING" id="39060.SAMN05660706_11678"/>
<dbReference type="Gene3D" id="3.20.20.60">
    <property type="entry name" value="Phosphoenolpyruvate-binding domains"/>
    <property type="match status" value="1"/>
</dbReference>
<reference evidence="3" key="1">
    <citation type="submission" date="2016-10" db="EMBL/GenBank/DDBJ databases">
        <authorList>
            <person name="Varghese N."/>
            <person name="Submissions S."/>
        </authorList>
    </citation>
    <scope>NUCLEOTIDE SEQUENCE [LARGE SCALE GENOMIC DNA]</scope>
    <source>
        <strain evidence="3">DSM 3669</strain>
    </source>
</reference>
<dbReference type="InterPro" id="IPR040442">
    <property type="entry name" value="Pyrv_kinase-like_dom_sf"/>
</dbReference>
<dbReference type="SUPFAM" id="SSF51621">
    <property type="entry name" value="Phosphoenolpyruvate/pyruvate domain"/>
    <property type="match status" value="1"/>
</dbReference>
<evidence type="ECO:0000313" key="2">
    <source>
        <dbReference type="EMBL" id="SFR08404.1"/>
    </source>
</evidence>
<gene>
    <name evidence="2" type="ORF">SAMN05660706_11678</name>
</gene>
<dbReference type="EMBL" id="FOYM01000016">
    <property type="protein sequence ID" value="SFR08404.1"/>
    <property type="molecule type" value="Genomic_DNA"/>
</dbReference>
<keyword evidence="2" id="KW-0808">Transferase</keyword>
<dbReference type="PANTHER" id="PTHR46244">
    <property type="entry name" value="PHOSPHOENOLPYRUVATE-PROTEIN PHOSPHOTRANSFERASE"/>
    <property type="match status" value="1"/>
</dbReference>
<evidence type="ECO:0000313" key="3">
    <source>
        <dbReference type="Proteomes" id="UP000199584"/>
    </source>
</evidence>
<dbReference type="Pfam" id="PF02896">
    <property type="entry name" value="PEP-utilizers_C"/>
    <property type="match status" value="1"/>
</dbReference>
<dbReference type="InterPro" id="IPR000121">
    <property type="entry name" value="PEP_util_C"/>
</dbReference>
<evidence type="ECO:0000259" key="1">
    <source>
        <dbReference type="Pfam" id="PF02896"/>
    </source>
</evidence>
<proteinExistence type="predicted"/>
<dbReference type="Proteomes" id="UP000199584">
    <property type="component" value="Unassembled WGS sequence"/>
</dbReference>
<dbReference type="AlphaFoldDB" id="A0A1I6DSI4"/>
<dbReference type="PANTHER" id="PTHR46244:SF3">
    <property type="entry name" value="PHOSPHOENOLPYRUVATE-PROTEIN PHOSPHOTRANSFERASE"/>
    <property type="match status" value="1"/>
</dbReference>
<dbReference type="InterPro" id="IPR015813">
    <property type="entry name" value="Pyrv/PenolPyrv_kinase-like_dom"/>
</dbReference>
<protein>
    <submittedName>
        <fullName evidence="2">Phosphotransferase system, enzyme I, PtsI</fullName>
    </submittedName>
</protein>
<sequence length="313" mass="34622">MQPYTQTKDGQAVLINTPAYTPDDVERAAESGADGLGLLSTDFMYLDRNNLPGEEELYETFCRISRKMGGRPVTIRLMQLPPSRITAIKDAGLSDEYRGVRLGLARPDMLLPQLRAFMRAGAAGNLRLLLPVVADVSEVLRIKEMINDIHHELAGQNIPHVAMPELGVEVEIPAAAVMAPVLAFEVAFFSISEKLIYNTLLLNNSHNLNGGLLHDYTPSFLFQISHLAEEVRKRRKTVSVTAPLAGRMPAVPLLVAIGANELVMAPEQIEQAREIVSRLTMPRAKLVASKAMSFWSPNEIQRYAEECLARLLK</sequence>
<feature type="domain" description="PEP-utilising enzyme C-terminal" evidence="1">
    <location>
        <begin position="5"/>
        <end position="279"/>
    </location>
</feature>
<dbReference type="GO" id="GO:0016772">
    <property type="term" value="F:transferase activity, transferring phosphorus-containing groups"/>
    <property type="evidence" value="ECO:0007669"/>
    <property type="project" value="InterPro"/>
</dbReference>
<organism evidence="2 3">
    <name type="scientific">Desulfoscipio geothermicus DSM 3669</name>
    <dbReference type="NCBI Taxonomy" id="1121426"/>
    <lineage>
        <taxon>Bacteria</taxon>
        <taxon>Bacillati</taxon>
        <taxon>Bacillota</taxon>
        <taxon>Clostridia</taxon>
        <taxon>Eubacteriales</taxon>
        <taxon>Desulfallaceae</taxon>
        <taxon>Desulfoscipio</taxon>
    </lineage>
</organism>
<name>A0A1I6DSI4_9FIRM</name>